<comment type="caution">
    <text evidence="2">The sequence shown here is derived from an EMBL/GenBank/DDBJ whole genome shotgun (WGS) entry which is preliminary data.</text>
</comment>
<proteinExistence type="predicted"/>
<sequence>MANLLGTPSGPPRLGPLPLLPRVASSKANSNSPLSFPLESAALADANGRDPSNLSDIDLPSSPPRSSNSSSSMYGLQKEAVVIDCSTNPFAPILADCDPEIVKDLDVQCPQATDQMVADALNEAPASYSSHAAASLGLVAVVTEKDHSNTLIGYSQVNNDLEQHHEASVQDDSLETMAPDFLEGKVVEDITQEGDIRLAGKPLNSCQTPAVL</sequence>
<feature type="compositionally biased region" description="Pro residues" evidence="1">
    <location>
        <begin position="9"/>
        <end position="19"/>
    </location>
</feature>
<organism evidence="2 3">
    <name type="scientific">Nepenthes gracilis</name>
    <name type="common">Slender pitcher plant</name>
    <dbReference type="NCBI Taxonomy" id="150966"/>
    <lineage>
        <taxon>Eukaryota</taxon>
        <taxon>Viridiplantae</taxon>
        <taxon>Streptophyta</taxon>
        <taxon>Embryophyta</taxon>
        <taxon>Tracheophyta</taxon>
        <taxon>Spermatophyta</taxon>
        <taxon>Magnoliopsida</taxon>
        <taxon>eudicotyledons</taxon>
        <taxon>Gunneridae</taxon>
        <taxon>Pentapetalae</taxon>
        <taxon>Caryophyllales</taxon>
        <taxon>Nepenthaceae</taxon>
        <taxon>Nepenthes</taxon>
    </lineage>
</organism>
<reference evidence="2" key="1">
    <citation type="submission" date="2023-05" db="EMBL/GenBank/DDBJ databases">
        <title>Nepenthes gracilis genome sequencing.</title>
        <authorList>
            <person name="Fukushima K."/>
        </authorList>
    </citation>
    <scope>NUCLEOTIDE SEQUENCE</scope>
    <source>
        <strain evidence="2">SING2019-196</strain>
    </source>
</reference>
<evidence type="ECO:0000313" key="2">
    <source>
        <dbReference type="EMBL" id="GMH10644.1"/>
    </source>
</evidence>
<dbReference type="AlphaFoldDB" id="A0AAD3SHA9"/>
<accession>A0AAD3SHA9</accession>
<protein>
    <submittedName>
        <fullName evidence="2">Uncharacterized protein</fullName>
    </submittedName>
</protein>
<gene>
    <name evidence="2" type="ORF">Nepgr_012485</name>
</gene>
<evidence type="ECO:0000313" key="3">
    <source>
        <dbReference type="Proteomes" id="UP001279734"/>
    </source>
</evidence>
<keyword evidence="3" id="KW-1185">Reference proteome</keyword>
<evidence type="ECO:0000256" key="1">
    <source>
        <dbReference type="SAM" id="MobiDB-lite"/>
    </source>
</evidence>
<feature type="region of interest" description="Disordered" evidence="1">
    <location>
        <begin position="1"/>
        <end position="73"/>
    </location>
</feature>
<dbReference type="EMBL" id="BSYO01000010">
    <property type="protein sequence ID" value="GMH10644.1"/>
    <property type="molecule type" value="Genomic_DNA"/>
</dbReference>
<name>A0AAD3SHA9_NEPGR</name>
<dbReference type="Proteomes" id="UP001279734">
    <property type="component" value="Unassembled WGS sequence"/>
</dbReference>